<dbReference type="AlphaFoldDB" id="A0A9P4P566"/>
<comment type="similarity">
    <text evidence="1">Belongs to the NmrA-type oxidoreductase family.</text>
</comment>
<keyword evidence="6" id="KW-1185">Reference proteome</keyword>
<evidence type="ECO:0000256" key="3">
    <source>
        <dbReference type="SAM" id="MobiDB-lite"/>
    </source>
</evidence>
<feature type="region of interest" description="Disordered" evidence="3">
    <location>
        <begin position="315"/>
        <end position="334"/>
    </location>
</feature>
<accession>A0A9P4P566</accession>
<dbReference type="OrthoDB" id="5356836at2759"/>
<evidence type="ECO:0000313" key="6">
    <source>
        <dbReference type="Proteomes" id="UP000800235"/>
    </source>
</evidence>
<evidence type="ECO:0000259" key="4">
    <source>
        <dbReference type="Pfam" id="PF05368"/>
    </source>
</evidence>
<reference evidence="5" key="1">
    <citation type="journal article" date="2020" name="Stud. Mycol.">
        <title>101 Dothideomycetes genomes: a test case for predicting lifestyles and emergence of pathogens.</title>
        <authorList>
            <person name="Haridas S."/>
            <person name="Albert R."/>
            <person name="Binder M."/>
            <person name="Bloem J."/>
            <person name="Labutti K."/>
            <person name="Salamov A."/>
            <person name="Andreopoulos B."/>
            <person name="Baker S."/>
            <person name="Barry K."/>
            <person name="Bills G."/>
            <person name="Bluhm B."/>
            <person name="Cannon C."/>
            <person name="Castanera R."/>
            <person name="Culley D."/>
            <person name="Daum C."/>
            <person name="Ezra D."/>
            <person name="Gonzalez J."/>
            <person name="Henrissat B."/>
            <person name="Kuo A."/>
            <person name="Liang C."/>
            <person name="Lipzen A."/>
            <person name="Lutzoni F."/>
            <person name="Magnuson J."/>
            <person name="Mondo S."/>
            <person name="Nolan M."/>
            <person name="Ohm R."/>
            <person name="Pangilinan J."/>
            <person name="Park H.-J."/>
            <person name="Ramirez L."/>
            <person name="Alfaro M."/>
            <person name="Sun H."/>
            <person name="Tritt A."/>
            <person name="Yoshinaga Y."/>
            <person name="Zwiers L.-H."/>
            <person name="Turgeon B."/>
            <person name="Goodwin S."/>
            <person name="Spatafora J."/>
            <person name="Crous P."/>
            <person name="Grigoriev I."/>
        </authorList>
    </citation>
    <scope>NUCLEOTIDE SEQUENCE</scope>
    <source>
        <strain evidence="5">CBS 130266</strain>
    </source>
</reference>
<feature type="domain" description="NmrA-like" evidence="4">
    <location>
        <begin position="6"/>
        <end position="301"/>
    </location>
</feature>
<dbReference type="PANTHER" id="PTHR42748:SF5">
    <property type="entry name" value="NITROGEN METABOLITE REPRESSION PROTEIN NMRA"/>
    <property type="match status" value="1"/>
</dbReference>
<dbReference type="Pfam" id="PF05368">
    <property type="entry name" value="NmrA"/>
    <property type="match status" value="1"/>
</dbReference>
<evidence type="ECO:0000256" key="2">
    <source>
        <dbReference type="ARBA" id="ARBA00022857"/>
    </source>
</evidence>
<dbReference type="InterPro" id="IPR051164">
    <property type="entry name" value="NmrA-like_oxidored"/>
</dbReference>
<keyword evidence="2" id="KW-0521">NADP</keyword>
<dbReference type="PANTHER" id="PTHR42748">
    <property type="entry name" value="NITROGEN METABOLITE REPRESSION PROTEIN NMRA FAMILY MEMBER"/>
    <property type="match status" value="1"/>
</dbReference>
<dbReference type="Gene3D" id="3.40.50.720">
    <property type="entry name" value="NAD(P)-binding Rossmann-like Domain"/>
    <property type="match status" value="1"/>
</dbReference>
<dbReference type="InterPro" id="IPR008030">
    <property type="entry name" value="NmrA-like"/>
</dbReference>
<evidence type="ECO:0000313" key="5">
    <source>
        <dbReference type="EMBL" id="KAF2436799.1"/>
    </source>
</evidence>
<name>A0A9P4P566_9PEZI</name>
<dbReference type="GO" id="GO:0005634">
    <property type="term" value="C:nucleus"/>
    <property type="evidence" value="ECO:0007669"/>
    <property type="project" value="TreeGrafter"/>
</dbReference>
<protein>
    <submittedName>
        <fullName evidence="5">NmrA-domain-containing protein</fullName>
    </submittedName>
</protein>
<dbReference type="Proteomes" id="UP000800235">
    <property type="component" value="Unassembled WGS sequence"/>
</dbReference>
<gene>
    <name evidence="5" type="ORF">EJ08DRAFT_577784</name>
</gene>
<dbReference type="InterPro" id="IPR036291">
    <property type="entry name" value="NAD(P)-bd_dom_sf"/>
</dbReference>
<comment type="caution">
    <text evidence="5">The sequence shown here is derived from an EMBL/GenBank/DDBJ whole genome shotgun (WGS) entry which is preliminary data.</text>
</comment>
<dbReference type="Gene3D" id="3.90.25.10">
    <property type="entry name" value="UDP-galactose 4-epimerase, domain 1"/>
    <property type="match status" value="1"/>
</dbReference>
<organism evidence="5 6">
    <name type="scientific">Tothia fuscella</name>
    <dbReference type="NCBI Taxonomy" id="1048955"/>
    <lineage>
        <taxon>Eukaryota</taxon>
        <taxon>Fungi</taxon>
        <taxon>Dikarya</taxon>
        <taxon>Ascomycota</taxon>
        <taxon>Pezizomycotina</taxon>
        <taxon>Dothideomycetes</taxon>
        <taxon>Pleosporomycetidae</taxon>
        <taxon>Venturiales</taxon>
        <taxon>Cylindrosympodiaceae</taxon>
        <taxon>Tothia</taxon>
    </lineage>
</organism>
<dbReference type="EMBL" id="MU007009">
    <property type="protein sequence ID" value="KAF2436799.1"/>
    <property type="molecule type" value="Genomic_DNA"/>
</dbReference>
<dbReference type="SUPFAM" id="SSF51735">
    <property type="entry name" value="NAD(P)-binding Rossmann-fold domains"/>
    <property type="match status" value="1"/>
</dbReference>
<proteinExistence type="inferred from homology"/>
<evidence type="ECO:0000256" key="1">
    <source>
        <dbReference type="ARBA" id="ARBA00006328"/>
    </source>
</evidence>
<sequence length="334" mass="38038">MTKSVKTVVVVNSSGRQGASFARSADAVGWRVRAHMKDKVGIVAEDICSLTNVTVFEGPLTNPKIIDQLFEGSPDLAFINTVHWGNEVAIGKALVDAAKKAGVKHLVYSSMPNHAAFDKKWKTLPMWATKVKIEEYIRELGLPATFVYTGIYHNNFTSLNYPLFQMELQEDDSFEWQAPFHPDKKLPWLDAEHDVGPAVLQIFMDGPRKWADKRIPLAYQYLTPLEVCEAFGRALYRPIRYVRGPITYQIPVPTGYREHLQVFEDTLGKRDAPYFGPDLEAQGTQTAEELWEGNRDMEEYAKEIFPIEERNNGCRWMDDDESDKDDPKVYQISA</sequence>